<name>A0A0A1U6R3_ENTIV</name>
<dbReference type="KEGG" id="eiv:EIN_405220"/>
<comment type="subcellular location">
    <subcellularLocation>
        <location evidence="1">Membrane</location>
        <topology evidence="1">Multi-pass membrane protein</topology>
    </subcellularLocation>
</comment>
<feature type="transmembrane region" description="Helical" evidence="6">
    <location>
        <begin position="106"/>
        <end position="126"/>
    </location>
</feature>
<dbReference type="GeneID" id="14889063"/>
<accession>A0A0A1U6R3</accession>
<dbReference type="Pfam" id="PF07947">
    <property type="entry name" value="YhhN"/>
    <property type="match status" value="1"/>
</dbReference>
<feature type="transmembrane region" description="Helical" evidence="6">
    <location>
        <begin position="138"/>
        <end position="159"/>
    </location>
</feature>
<evidence type="ECO:0008006" key="9">
    <source>
        <dbReference type="Google" id="ProtNLM"/>
    </source>
</evidence>
<dbReference type="Proteomes" id="UP000014680">
    <property type="component" value="Unassembled WGS sequence"/>
</dbReference>
<sequence>MFFECSLLFATVINAVVCWYSYYNKLLLLKTFSKPPVCLILTVFTYEVLGLEYSPFLLGLILSALGDTLLLSRNKVVFLTGSLSFLLAHVSYSYGFSQHLSLSNEISPLCYLTIVAPLLVTLALTFAQDKKMRLSNGFFTLIYMSFISTGLFNCSRTIGDANWSLPAALLCFIGYAIFFVSDVLVCFAVMIYENKLISMTVITTYHIAQIAIVLGLVLNKHYDSLFPLLH</sequence>
<dbReference type="PANTHER" id="PTHR31885:SF6">
    <property type="entry name" value="GH04784P"/>
    <property type="match status" value="1"/>
</dbReference>
<comment type="similarity">
    <text evidence="2">Belongs to the TMEM86 family.</text>
</comment>
<feature type="transmembrane region" description="Helical" evidence="6">
    <location>
        <begin position="196"/>
        <end position="218"/>
    </location>
</feature>
<evidence type="ECO:0000256" key="4">
    <source>
        <dbReference type="ARBA" id="ARBA00022989"/>
    </source>
</evidence>
<dbReference type="RefSeq" id="XP_004256879.1">
    <property type="nucleotide sequence ID" value="XM_004256831.1"/>
</dbReference>
<proteinExistence type="inferred from homology"/>
<evidence type="ECO:0000256" key="1">
    <source>
        <dbReference type="ARBA" id="ARBA00004141"/>
    </source>
</evidence>
<evidence type="ECO:0000313" key="8">
    <source>
        <dbReference type="Proteomes" id="UP000014680"/>
    </source>
</evidence>
<evidence type="ECO:0000256" key="3">
    <source>
        <dbReference type="ARBA" id="ARBA00022692"/>
    </source>
</evidence>
<dbReference type="OMA" id="STWNHMF"/>
<dbReference type="GO" id="GO:0016020">
    <property type="term" value="C:membrane"/>
    <property type="evidence" value="ECO:0007669"/>
    <property type="project" value="UniProtKB-SubCell"/>
</dbReference>
<keyword evidence="5 6" id="KW-0472">Membrane</keyword>
<dbReference type="VEuPathDB" id="AmoebaDB:EIN_405220"/>
<evidence type="ECO:0000313" key="7">
    <source>
        <dbReference type="EMBL" id="ELP90108.1"/>
    </source>
</evidence>
<evidence type="ECO:0000256" key="5">
    <source>
        <dbReference type="ARBA" id="ARBA00023136"/>
    </source>
</evidence>
<dbReference type="EMBL" id="KB206537">
    <property type="protein sequence ID" value="ELP90108.1"/>
    <property type="molecule type" value="Genomic_DNA"/>
</dbReference>
<feature type="transmembrane region" description="Helical" evidence="6">
    <location>
        <begin position="76"/>
        <end position="94"/>
    </location>
</feature>
<protein>
    <recommendedName>
        <fullName evidence="9">Transmembrane protein 86A</fullName>
    </recommendedName>
</protein>
<evidence type="ECO:0000256" key="6">
    <source>
        <dbReference type="SAM" id="Phobius"/>
    </source>
</evidence>
<feature type="transmembrane region" description="Helical" evidence="6">
    <location>
        <begin position="7"/>
        <end position="23"/>
    </location>
</feature>
<keyword evidence="4 6" id="KW-1133">Transmembrane helix</keyword>
<organism evidence="7 8">
    <name type="scientific">Entamoeba invadens IP1</name>
    <dbReference type="NCBI Taxonomy" id="370355"/>
    <lineage>
        <taxon>Eukaryota</taxon>
        <taxon>Amoebozoa</taxon>
        <taxon>Evosea</taxon>
        <taxon>Archamoebae</taxon>
        <taxon>Mastigamoebida</taxon>
        <taxon>Entamoebidae</taxon>
        <taxon>Entamoeba</taxon>
    </lineage>
</organism>
<evidence type="ECO:0000256" key="2">
    <source>
        <dbReference type="ARBA" id="ARBA00007375"/>
    </source>
</evidence>
<keyword evidence="3 6" id="KW-0812">Transmembrane</keyword>
<dbReference type="GO" id="GO:0016787">
    <property type="term" value="F:hydrolase activity"/>
    <property type="evidence" value="ECO:0007669"/>
    <property type="project" value="TreeGrafter"/>
</dbReference>
<dbReference type="OrthoDB" id="2133758at2759"/>
<gene>
    <name evidence="7" type="ORF">EIN_405220</name>
</gene>
<feature type="transmembrane region" description="Helical" evidence="6">
    <location>
        <begin position="43"/>
        <end position="64"/>
    </location>
</feature>
<dbReference type="PANTHER" id="PTHR31885">
    <property type="entry name" value="GH04784P"/>
    <property type="match status" value="1"/>
</dbReference>
<keyword evidence="8" id="KW-1185">Reference proteome</keyword>
<reference evidence="7 8" key="1">
    <citation type="submission" date="2012-10" db="EMBL/GenBank/DDBJ databases">
        <authorList>
            <person name="Zafar N."/>
            <person name="Inman J."/>
            <person name="Hall N."/>
            <person name="Lorenzi H."/>
            <person name="Caler E."/>
        </authorList>
    </citation>
    <scope>NUCLEOTIDE SEQUENCE [LARGE SCALE GENOMIC DNA]</scope>
    <source>
        <strain evidence="7 8">IP1</strain>
    </source>
</reference>
<feature type="transmembrane region" description="Helical" evidence="6">
    <location>
        <begin position="165"/>
        <end position="189"/>
    </location>
</feature>
<dbReference type="InterPro" id="IPR012506">
    <property type="entry name" value="TMEM86B-like"/>
</dbReference>
<dbReference type="AlphaFoldDB" id="A0A0A1U6R3"/>